<keyword evidence="3" id="KW-1185">Reference proteome</keyword>
<feature type="non-terminal residue" evidence="2">
    <location>
        <position position="194"/>
    </location>
</feature>
<protein>
    <recommendedName>
        <fullName evidence="1">MULE transposase domain-containing protein</fullName>
    </recommendedName>
</protein>
<dbReference type="GeneID" id="20651577"/>
<organism evidence="2 3">
    <name type="scientific">Phytophthora sojae (strain P6497)</name>
    <name type="common">Soybean stem and root rot agent</name>
    <name type="synonym">Phytophthora megasperma f. sp. glycines</name>
    <dbReference type="NCBI Taxonomy" id="1094619"/>
    <lineage>
        <taxon>Eukaryota</taxon>
        <taxon>Sar</taxon>
        <taxon>Stramenopiles</taxon>
        <taxon>Oomycota</taxon>
        <taxon>Peronosporomycetes</taxon>
        <taxon>Peronosporales</taxon>
        <taxon>Peronosporaceae</taxon>
        <taxon>Phytophthora</taxon>
    </lineage>
</organism>
<sequence>LPALQKLQNFVCYYRRTKLGGSDTSANIAAAIRARAFSGTEDEHEPISFGWDIDGKGDLTVGNGSDEKPFLIGFSTKALLCQAARDASSFIFHVDATYKTNQVGYPVLVCGISDAARRFHLLALFITSQQKEEHYAKAFAALRWVYSKVIGQPLKVAYVMGDADGGQYNAVSTVFGADCDYVHLMCYYHLIAKV</sequence>
<dbReference type="InParanoid" id="G5AFS3"/>
<evidence type="ECO:0000313" key="2">
    <source>
        <dbReference type="EMBL" id="EGZ05439.1"/>
    </source>
</evidence>
<dbReference type="Pfam" id="PF10551">
    <property type="entry name" value="MULE"/>
    <property type="match status" value="1"/>
</dbReference>
<feature type="non-terminal residue" evidence="2">
    <location>
        <position position="1"/>
    </location>
</feature>
<dbReference type="Proteomes" id="UP000002640">
    <property type="component" value="Unassembled WGS sequence"/>
</dbReference>
<name>G5AFS3_PHYSP</name>
<gene>
    <name evidence="2" type="ORF">PHYSODRAFT_408756</name>
</gene>
<dbReference type="AlphaFoldDB" id="G5AFS3"/>
<dbReference type="InterPro" id="IPR018289">
    <property type="entry name" value="MULE_transposase_dom"/>
</dbReference>
<reference evidence="2 3" key="1">
    <citation type="journal article" date="2006" name="Science">
        <title>Phytophthora genome sequences uncover evolutionary origins and mechanisms of pathogenesis.</title>
        <authorList>
            <person name="Tyler B.M."/>
            <person name="Tripathy S."/>
            <person name="Zhang X."/>
            <person name="Dehal P."/>
            <person name="Jiang R.H."/>
            <person name="Aerts A."/>
            <person name="Arredondo F.D."/>
            <person name="Baxter L."/>
            <person name="Bensasson D."/>
            <person name="Beynon J.L."/>
            <person name="Chapman J."/>
            <person name="Damasceno C.M."/>
            <person name="Dorrance A.E."/>
            <person name="Dou D."/>
            <person name="Dickerman A.W."/>
            <person name="Dubchak I.L."/>
            <person name="Garbelotto M."/>
            <person name="Gijzen M."/>
            <person name="Gordon S.G."/>
            <person name="Govers F."/>
            <person name="Grunwald N.J."/>
            <person name="Huang W."/>
            <person name="Ivors K.L."/>
            <person name="Jones R.W."/>
            <person name="Kamoun S."/>
            <person name="Krampis K."/>
            <person name="Lamour K.H."/>
            <person name="Lee M.K."/>
            <person name="McDonald W.H."/>
            <person name="Medina M."/>
            <person name="Meijer H.J."/>
            <person name="Nordberg E.K."/>
            <person name="Maclean D.J."/>
            <person name="Ospina-Giraldo M.D."/>
            <person name="Morris P.F."/>
            <person name="Phuntumart V."/>
            <person name="Putnam N.H."/>
            <person name="Rash S."/>
            <person name="Rose J.K."/>
            <person name="Sakihama Y."/>
            <person name="Salamov A.A."/>
            <person name="Savidor A."/>
            <person name="Scheuring C.F."/>
            <person name="Smith B.M."/>
            <person name="Sobral B.W."/>
            <person name="Terry A."/>
            <person name="Torto-Alalibo T.A."/>
            <person name="Win J."/>
            <person name="Xu Z."/>
            <person name="Zhang H."/>
            <person name="Grigoriev I.V."/>
            <person name="Rokhsar D.S."/>
            <person name="Boore J.L."/>
        </authorList>
    </citation>
    <scope>NUCLEOTIDE SEQUENCE [LARGE SCALE GENOMIC DNA]</scope>
    <source>
        <strain evidence="2 3">P6497</strain>
    </source>
</reference>
<feature type="domain" description="MULE transposase" evidence="1">
    <location>
        <begin position="92"/>
        <end position="192"/>
    </location>
</feature>
<dbReference type="RefSeq" id="XP_009538970.1">
    <property type="nucleotide sequence ID" value="XM_009540675.1"/>
</dbReference>
<dbReference type="KEGG" id="psoj:PHYSODRAFT_408756"/>
<accession>G5AFS3</accession>
<evidence type="ECO:0000259" key="1">
    <source>
        <dbReference type="Pfam" id="PF10551"/>
    </source>
</evidence>
<dbReference type="EMBL" id="JH159166">
    <property type="protein sequence ID" value="EGZ05439.1"/>
    <property type="molecule type" value="Genomic_DNA"/>
</dbReference>
<dbReference type="PANTHER" id="PTHR33977">
    <property type="entry name" value="ZINC ION BINDING PROTEIN"/>
    <property type="match status" value="1"/>
</dbReference>
<dbReference type="PANTHER" id="PTHR33977:SF1">
    <property type="entry name" value="ZINC ION BINDING PROTEIN"/>
    <property type="match status" value="1"/>
</dbReference>
<evidence type="ECO:0000313" key="3">
    <source>
        <dbReference type="Proteomes" id="UP000002640"/>
    </source>
</evidence>
<proteinExistence type="predicted"/>